<evidence type="ECO:0000313" key="3">
    <source>
        <dbReference type="Proteomes" id="UP000184267"/>
    </source>
</evidence>
<evidence type="ECO:0000259" key="1">
    <source>
        <dbReference type="Pfam" id="PF00557"/>
    </source>
</evidence>
<keyword evidence="2" id="KW-0645">Protease</keyword>
<feature type="domain" description="Peptidase M24" evidence="1">
    <location>
        <begin position="124"/>
        <end position="316"/>
    </location>
</feature>
<dbReference type="InterPro" id="IPR001714">
    <property type="entry name" value="Pept_M24_MAP"/>
</dbReference>
<accession>A0A1M2W6L9</accession>
<dbReference type="PANTHER" id="PTHR43330:SF8">
    <property type="entry name" value="METHIONINE AMINOPEPTIDASE 1D, MITOCHONDRIAL"/>
    <property type="match status" value="1"/>
</dbReference>
<dbReference type="AlphaFoldDB" id="A0A1M2W6L9"/>
<dbReference type="STRING" id="154538.A0A1M2W6L9"/>
<dbReference type="GO" id="GO:0070006">
    <property type="term" value="F:metalloaminopeptidase activity"/>
    <property type="evidence" value="ECO:0007669"/>
    <property type="project" value="TreeGrafter"/>
</dbReference>
<keyword evidence="2" id="KW-0031">Aminopeptidase</keyword>
<dbReference type="PRINTS" id="PR00599">
    <property type="entry name" value="MAPEPTIDASE"/>
</dbReference>
<proteinExistence type="predicted"/>
<dbReference type="SUPFAM" id="SSF55920">
    <property type="entry name" value="Creatinase/aminopeptidase"/>
    <property type="match status" value="1"/>
</dbReference>
<dbReference type="OMA" id="YHECESS"/>
<dbReference type="Proteomes" id="UP000184267">
    <property type="component" value="Unassembled WGS sequence"/>
</dbReference>
<evidence type="ECO:0000313" key="2">
    <source>
        <dbReference type="EMBL" id="OJT15489.1"/>
    </source>
</evidence>
<dbReference type="PANTHER" id="PTHR43330">
    <property type="entry name" value="METHIONINE AMINOPEPTIDASE"/>
    <property type="match status" value="1"/>
</dbReference>
<reference evidence="2 3" key="1">
    <citation type="submission" date="2016-10" db="EMBL/GenBank/DDBJ databases">
        <title>Genome sequence of the basidiomycete white-rot fungus Trametes pubescens.</title>
        <authorList>
            <person name="Makela M.R."/>
            <person name="Granchi Z."/>
            <person name="Peng M."/>
            <person name="De Vries R.P."/>
            <person name="Grigoriev I."/>
            <person name="Riley R."/>
            <person name="Hilden K."/>
        </authorList>
    </citation>
    <scope>NUCLEOTIDE SEQUENCE [LARGE SCALE GENOMIC DNA]</scope>
    <source>
        <strain evidence="2 3">FBCC735</strain>
    </source>
</reference>
<comment type="caution">
    <text evidence="2">The sequence shown here is derived from an EMBL/GenBank/DDBJ whole genome shotgun (WGS) entry which is preliminary data.</text>
</comment>
<keyword evidence="2" id="KW-0378">Hydrolase</keyword>
<name>A0A1M2W6L9_TRAPU</name>
<keyword evidence="3" id="KW-1185">Reference proteome</keyword>
<dbReference type="InterPro" id="IPR000994">
    <property type="entry name" value="Pept_M24"/>
</dbReference>
<sequence>MRLPLSCSRPLLRTVSARLAPSSSRAAPRCAQIFRRPLTSSSDDAASLEASEHDLRFGCYDVILPTEPYEWGTSHIIPRGVPPQIPRPPYVPELLEPGADASTAEEGVAATQRKLITDPEDLVKLRRAARLASDVLTFAGSLVQVGRTTDAIDAAVHELVLACGAYPSPLHYKGFPKACCTSVNNVITHGIPDDRPLQDGDIVNVDITVYLDGFHGDTSRTFLVGEVVRCFTRQLLGTGAHCGYVQDEKGRELVEITEAALEAGISACGPGQPFRGIGRAIHQLLKGKDFSASPQFTGHGIGREFHRQPWIYHECESSTQRDGPSCVVVLTPRLQ</sequence>
<dbReference type="InterPro" id="IPR036005">
    <property type="entry name" value="Creatinase/aminopeptidase-like"/>
</dbReference>
<dbReference type="Pfam" id="PF00557">
    <property type="entry name" value="Peptidase_M24"/>
    <property type="match status" value="1"/>
</dbReference>
<protein>
    <submittedName>
        <fullName evidence="2">Methionine aminopeptidase 1D, chloroplastic/mitochondrial</fullName>
    </submittedName>
</protein>
<dbReference type="OrthoDB" id="3209743at2759"/>
<dbReference type="Gene3D" id="3.90.230.10">
    <property type="entry name" value="Creatinase/methionine aminopeptidase superfamily"/>
    <property type="match status" value="1"/>
</dbReference>
<gene>
    <name evidence="2" type="ORF">TRAPUB_7360</name>
</gene>
<organism evidence="2 3">
    <name type="scientific">Trametes pubescens</name>
    <name type="common">White-rot fungus</name>
    <dbReference type="NCBI Taxonomy" id="154538"/>
    <lineage>
        <taxon>Eukaryota</taxon>
        <taxon>Fungi</taxon>
        <taxon>Dikarya</taxon>
        <taxon>Basidiomycota</taxon>
        <taxon>Agaricomycotina</taxon>
        <taxon>Agaricomycetes</taxon>
        <taxon>Polyporales</taxon>
        <taxon>Polyporaceae</taxon>
        <taxon>Trametes</taxon>
    </lineage>
</organism>
<dbReference type="EMBL" id="MNAD01000155">
    <property type="protein sequence ID" value="OJT15489.1"/>
    <property type="molecule type" value="Genomic_DNA"/>
</dbReference>